<dbReference type="STRING" id="134849.SAMN05443668_11534"/>
<evidence type="ECO:0000256" key="3">
    <source>
        <dbReference type="ARBA" id="ARBA00022692"/>
    </source>
</evidence>
<proteinExistence type="predicted"/>
<dbReference type="InterPro" id="IPR038770">
    <property type="entry name" value="Na+/solute_symporter_sf"/>
</dbReference>
<dbReference type="RefSeq" id="WP_178380059.1">
    <property type="nucleotide sequence ID" value="NZ_FRCS01000015.1"/>
</dbReference>
<evidence type="ECO:0000256" key="4">
    <source>
        <dbReference type="ARBA" id="ARBA00022989"/>
    </source>
</evidence>
<feature type="transmembrane region" description="Helical" evidence="7">
    <location>
        <begin position="378"/>
        <end position="400"/>
    </location>
</feature>
<reference evidence="9 10" key="1">
    <citation type="submission" date="2016-11" db="EMBL/GenBank/DDBJ databases">
        <authorList>
            <person name="Jaros S."/>
            <person name="Januszkiewicz K."/>
            <person name="Wedrychowicz H."/>
        </authorList>
    </citation>
    <scope>NUCLEOTIDE SEQUENCE [LARGE SCALE GENOMIC DNA]</scope>
    <source>
        <strain evidence="9 10">DSM 46144</strain>
    </source>
</reference>
<gene>
    <name evidence="9" type="ORF">SAMN05443668_11534</name>
</gene>
<protein>
    <submittedName>
        <fullName evidence="9">Kef-type K+ transport system, membrane component KefB</fullName>
    </submittedName>
</protein>
<evidence type="ECO:0000256" key="2">
    <source>
        <dbReference type="ARBA" id="ARBA00022448"/>
    </source>
</evidence>
<keyword evidence="5" id="KW-0406">Ion transport</keyword>
<sequence length="666" mass="70340">MTAHDVGLLMLDLALILVLARIGGWLAQKVGQPPVVGEIIAGIALGPTIIGPHLSTVLVPTDIRIPLSALANVGLVLFMFIVGYELDLLLMRGKERIAVSVSVASILLPCALGITLAYWLADRHNVTGDDRLPFVLFMGAAMSITAFPVLARILTDRGMHRTRLGGLALASAAVDDVLAWSLLAVVVTVAGASADTQWHVLLTLPYVALMFFVVRPLLRRLLPLHAKAGRLTPALLAVVLIGLLLSAYAAEWLGVHVIFGAFLFGTVMPREGGEALRQDILERLEQVSVLLLLPVFFVTAGIKVDLRNLGTDGLVELGLILLVAISGKFIGAYLGAKLQKVQSRQAFALATLMNTRGLTELVILAVGLQLGILNQDLYSLMVVMALVTTAMAGPLLSAYYPKRRIERDIAEAERATLGESPATRVLVVVDDPATQGDDVELAGALVGSRRPAEVVLSRLLPYRSPQLEVGTGLSGELLEMTRSLEELETLAARVRRDDVPAPVLSRFSDDVERELGVQIETSEPDVVVVRAGAHALADRVAGELVTVGTLPVAPSSVAVRWGTDADATAALRVGALLAVSRGLPLIVDDGERSGRRAVAAAADLARHGLVASADPAPADALVVTGGTEVSAGTHVAVRAARDTDAMPVADWVADLPNPTDRTPVLA</sequence>
<feature type="transmembrane region" description="Helical" evidence="7">
    <location>
        <begin position="230"/>
        <end position="249"/>
    </location>
</feature>
<keyword evidence="3 7" id="KW-0812">Transmembrane</keyword>
<evidence type="ECO:0000256" key="7">
    <source>
        <dbReference type="SAM" id="Phobius"/>
    </source>
</evidence>
<comment type="subcellular location">
    <subcellularLocation>
        <location evidence="1">Membrane</location>
        <topology evidence="1">Multi-pass membrane protein</topology>
    </subcellularLocation>
</comment>
<keyword evidence="2" id="KW-0813">Transport</keyword>
<dbReference type="PANTHER" id="PTHR32468">
    <property type="entry name" value="CATION/H + ANTIPORTER"/>
    <property type="match status" value="1"/>
</dbReference>
<dbReference type="AlphaFoldDB" id="A0A1M7RJV2"/>
<keyword evidence="10" id="KW-1185">Reference proteome</keyword>
<dbReference type="GO" id="GO:0016020">
    <property type="term" value="C:membrane"/>
    <property type="evidence" value="ECO:0007669"/>
    <property type="project" value="UniProtKB-SubCell"/>
</dbReference>
<dbReference type="Proteomes" id="UP000184440">
    <property type="component" value="Unassembled WGS sequence"/>
</dbReference>
<keyword evidence="4 7" id="KW-1133">Transmembrane helix</keyword>
<evidence type="ECO:0000313" key="10">
    <source>
        <dbReference type="Proteomes" id="UP000184440"/>
    </source>
</evidence>
<evidence type="ECO:0000256" key="1">
    <source>
        <dbReference type="ARBA" id="ARBA00004141"/>
    </source>
</evidence>
<feature type="transmembrane region" description="Helical" evidence="7">
    <location>
        <begin position="65"/>
        <end position="86"/>
    </location>
</feature>
<dbReference type="EMBL" id="FRCS01000015">
    <property type="protein sequence ID" value="SHN46348.1"/>
    <property type="molecule type" value="Genomic_DNA"/>
</dbReference>
<dbReference type="InterPro" id="IPR050794">
    <property type="entry name" value="CPA2_transporter"/>
</dbReference>
<feature type="transmembrane region" description="Helical" evidence="7">
    <location>
        <begin position="98"/>
        <end position="120"/>
    </location>
</feature>
<dbReference type="PANTHER" id="PTHR32468:SF0">
    <property type="entry name" value="K(+)_H(+) ANTIPORTER 1"/>
    <property type="match status" value="1"/>
</dbReference>
<dbReference type="GO" id="GO:1902600">
    <property type="term" value="P:proton transmembrane transport"/>
    <property type="evidence" value="ECO:0007669"/>
    <property type="project" value="InterPro"/>
</dbReference>
<feature type="transmembrane region" description="Helical" evidence="7">
    <location>
        <begin position="346"/>
        <end position="372"/>
    </location>
</feature>
<evidence type="ECO:0000256" key="5">
    <source>
        <dbReference type="ARBA" id="ARBA00023065"/>
    </source>
</evidence>
<feature type="transmembrane region" description="Helical" evidence="7">
    <location>
        <begin position="166"/>
        <end position="192"/>
    </location>
</feature>
<feature type="transmembrane region" description="Helical" evidence="7">
    <location>
        <begin position="132"/>
        <end position="154"/>
    </location>
</feature>
<evidence type="ECO:0000259" key="8">
    <source>
        <dbReference type="Pfam" id="PF00999"/>
    </source>
</evidence>
<evidence type="ECO:0000256" key="6">
    <source>
        <dbReference type="ARBA" id="ARBA00023136"/>
    </source>
</evidence>
<name>A0A1M7RJV2_9ACTN</name>
<feature type="transmembrane region" description="Helical" evidence="7">
    <location>
        <begin position="39"/>
        <end position="59"/>
    </location>
</feature>
<dbReference type="InterPro" id="IPR006153">
    <property type="entry name" value="Cation/H_exchanger_TM"/>
</dbReference>
<accession>A0A1M7RJV2</accession>
<keyword evidence="6 7" id="KW-0472">Membrane</keyword>
<dbReference type="Gene3D" id="1.20.1530.20">
    <property type="match status" value="1"/>
</dbReference>
<feature type="transmembrane region" description="Helical" evidence="7">
    <location>
        <begin position="6"/>
        <end position="27"/>
    </location>
</feature>
<dbReference type="Pfam" id="PF00999">
    <property type="entry name" value="Na_H_Exchanger"/>
    <property type="match status" value="1"/>
</dbReference>
<feature type="transmembrane region" description="Helical" evidence="7">
    <location>
        <begin position="314"/>
        <end position="334"/>
    </location>
</feature>
<dbReference type="GO" id="GO:0015297">
    <property type="term" value="F:antiporter activity"/>
    <property type="evidence" value="ECO:0007669"/>
    <property type="project" value="InterPro"/>
</dbReference>
<evidence type="ECO:0000313" key="9">
    <source>
        <dbReference type="EMBL" id="SHN46348.1"/>
    </source>
</evidence>
<organism evidence="9 10">
    <name type="scientific">Cryptosporangium aurantiacum</name>
    <dbReference type="NCBI Taxonomy" id="134849"/>
    <lineage>
        <taxon>Bacteria</taxon>
        <taxon>Bacillati</taxon>
        <taxon>Actinomycetota</taxon>
        <taxon>Actinomycetes</taxon>
        <taxon>Cryptosporangiales</taxon>
        <taxon>Cryptosporangiaceae</taxon>
        <taxon>Cryptosporangium</taxon>
    </lineage>
</organism>
<feature type="transmembrane region" description="Helical" evidence="7">
    <location>
        <begin position="198"/>
        <end position="218"/>
    </location>
</feature>
<feature type="domain" description="Cation/H+ exchanger transmembrane" evidence="8">
    <location>
        <begin position="18"/>
        <end position="397"/>
    </location>
</feature>